<name>A0A6N2LMI2_SALVM</name>
<evidence type="ECO:0000313" key="1">
    <source>
        <dbReference type="EMBL" id="VFU41269.1"/>
    </source>
</evidence>
<dbReference type="AlphaFoldDB" id="A0A6N2LMI2"/>
<gene>
    <name evidence="1" type="ORF">SVIM_LOCUS242062</name>
</gene>
<proteinExistence type="predicted"/>
<sequence>MFCWCLLDVLIKFLGQLQEWS</sequence>
<reference evidence="1" key="1">
    <citation type="submission" date="2019-03" db="EMBL/GenBank/DDBJ databases">
        <authorList>
            <person name="Mank J."/>
            <person name="Almeida P."/>
        </authorList>
    </citation>
    <scope>NUCLEOTIDE SEQUENCE</scope>
    <source>
        <strain evidence="1">78183</strain>
    </source>
</reference>
<dbReference type="EMBL" id="CAADRP010001562">
    <property type="protein sequence ID" value="VFU41269.1"/>
    <property type="molecule type" value="Genomic_DNA"/>
</dbReference>
<protein>
    <submittedName>
        <fullName evidence="1">Uncharacterized protein</fullName>
    </submittedName>
</protein>
<organism evidence="1">
    <name type="scientific">Salix viminalis</name>
    <name type="common">Common osier</name>
    <name type="synonym">Basket willow</name>
    <dbReference type="NCBI Taxonomy" id="40686"/>
    <lineage>
        <taxon>Eukaryota</taxon>
        <taxon>Viridiplantae</taxon>
        <taxon>Streptophyta</taxon>
        <taxon>Embryophyta</taxon>
        <taxon>Tracheophyta</taxon>
        <taxon>Spermatophyta</taxon>
        <taxon>Magnoliopsida</taxon>
        <taxon>eudicotyledons</taxon>
        <taxon>Gunneridae</taxon>
        <taxon>Pentapetalae</taxon>
        <taxon>rosids</taxon>
        <taxon>fabids</taxon>
        <taxon>Malpighiales</taxon>
        <taxon>Salicaceae</taxon>
        <taxon>Saliceae</taxon>
        <taxon>Salix</taxon>
    </lineage>
</organism>
<accession>A0A6N2LMI2</accession>